<dbReference type="EMBL" id="LNIX01000001">
    <property type="protein sequence ID" value="OXA63538.1"/>
    <property type="molecule type" value="Genomic_DNA"/>
</dbReference>
<feature type="compositionally biased region" description="Low complexity" evidence="1">
    <location>
        <begin position="435"/>
        <end position="445"/>
    </location>
</feature>
<feature type="compositionally biased region" description="Polar residues" evidence="1">
    <location>
        <begin position="522"/>
        <end position="545"/>
    </location>
</feature>
<feature type="compositionally biased region" description="Polar residues" evidence="1">
    <location>
        <begin position="576"/>
        <end position="593"/>
    </location>
</feature>
<feature type="compositionally biased region" description="Low complexity" evidence="1">
    <location>
        <begin position="546"/>
        <end position="564"/>
    </location>
</feature>
<dbReference type="AlphaFoldDB" id="A0A226F257"/>
<feature type="compositionally biased region" description="Basic and acidic residues" evidence="1">
    <location>
        <begin position="187"/>
        <end position="203"/>
    </location>
</feature>
<sequence length="593" mass="64482">MERLNARNSEAFTLLHGAGHTFGKRLTQTQLESLVEDNEHEDEDLPTILPRGLPTDLTFAYEEFAIERKQSLTCPRGLKDEDARLLPFVPVRTASDNDNLHNLPDSTKKEANRHLIILVDATEEQKQMNILKTQEMMKKAEDFKKTNPKPELIKQGVHHDLEPQPVEEPPKPEEQKDPLKPPPKPNETLDKLEKELKKVETALRKKAPPPKTMKEQKKASSEESDETSSNESSSDEEIMMPRTGGIMPGMGGMMPGMGGMMPGMGGMMPGMGGMMPGMGGMMPGMGGMMPGMGGMMPGMGGMMPWMGGMMPGMGGMMQGIGGYDTGYYPTTNYPNPYPGRPPRGPAGKGQGDTRCKDSQAKKICKPKTPKFVKKNQGLNFDFLPHDNCCTEVELIIEPDEPDPLECAINNGIMPIVCCYMPPCLSLDPKSPLGASVANNGSGNNSHYAHSQSQKGSGQNKLGSISGGPIRQTLIGGASPTKQSNSVNNIVSENDIGEVFHSLEDIDEVNLDEDNAVPAWASQHRQSNPESYHSNGSSHYSPKANISNHNSPGSYHSHHSSNGSNHSDRGKHKSLRHSTQPSNRSNNSHAGSND</sequence>
<feature type="region of interest" description="Disordered" evidence="1">
    <location>
        <begin position="335"/>
        <end position="359"/>
    </location>
</feature>
<protein>
    <submittedName>
        <fullName evidence="2">Actin cytoskeleton-regulatory complex protein pan1</fullName>
    </submittedName>
</protein>
<dbReference type="Proteomes" id="UP000198287">
    <property type="component" value="Unassembled WGS sequence"/>
</dbReference>
<feature type="compositionally biased region" description="Polar residues" evidence="1">
    <location>
        <begin position="446"/>
        <end position="462"/>
    </location>
</feature>
<accession>A0A226F257</accession>
<dbReference type="STRING" id="158441.A0A226F257"/>
<feature type="region of interest" description="Disordered" evidence="1">
    <location>
        <begin position="156"/>
        <end position="247"/>
    </location>
</feature>
<proteinExistence type="predicted"/>
<gene>
    <name evidence="2" type="ORF">Fcan01_02762</name>
</gene>
<evidence type="ECO:0000256" key="1">
    <source>
        <dbReference type="SAM" id="MobiDB-lite"/>
    </source>
</evidence>
<feature type="compositionally biased region" description="Acidic residues" evidence="1">
    <location>
        <begin position="222"/>
        <end position="238"/>
    </location>
</feature>
<comment type="caution">
    <text evidence="2">The sequence shown here is derived from an EMBL/GenBank/DDBJ whole genome shotgun (WGS) entry which is preliminary data.</text>
</comment>
<organism evidence="2 3">
    <name type="scientific">Folsomia candida</name>
    <name type="common">Springtail</name>
    <dbReference type="NCBI Taxonomy" id="158441"/>
    <lineage>
        <taxon>Eukaryota</taxon>
        <taxon>Metazoa</taxon>
        <taxon>Ecdysozoa</taxon>
        <taxon>Arthropoda</taxon>
        <taxon>Hexapoda</taxon>
        <taxon>Collembola</taxon>
        <taxon>Entomobryomorpha</taxon>
        <taxon>Isotomoidea</taxon>
        <taxon>Isotomidae</taxon>
        <taxon>Proisotominae</taxon>
        <taxon>Folsomia</taxon>
    </lineage>
</organism>
<feature type="compositionally biased region" description="Basic and acidic residues" evidence="1">
    <location>
        <begin position="212"/>
        <end position="221"/>
    </location>
</feature>
<feature type="region of interest" description="Disordered" evidence="1">
    <location>
        <begin position="519"/>
        <end position="593"/>
    </location>
</feature>
<keyword evidence="3" id="KW-1185">Reference proteome</keyword>
<evidence type="ECO:0000313" key="3">
    <source>
        <dbReference type="Proteomes" id="UP000198287"/>
    </source>
</evidence>
<feature type="compositionally biased region" description="Basic and acidic residues" evidence="1">
    <location>
        <begin position="157"/>
        <end position="179"/>
    </location>
</feature>
<reference evidence="2 3" key="1">
    <citation type="submission" date="2015-12" db="EMBL/GenBank/DDBJ databases">
        <title>The genome of Folsomia candida.</title>
        <authorList>
            <person name="Faddeeva A."/>
            <person name="Derks M.F."/>
            <person name="Anvar Y."/>
            <person name="Smit S."/>
            <person name="Van Straalen N."/>
            <person name="Roelofs D."/>
        </authorList>
    </citation>
    <scope>NUCLEOTIDE SEQUENCE [LARGE SCALE GENOMIC DNA]</scope>
    <source>
        <strain evidence="2 3">VU population</strain>
        <tissue evidence="2">Whole body</tissue>
    </source>
</reference>
<name>A0A226F257_FOLCA</name>
<feature type="region of interest" description="Disordered" evidence="1">
    <location>
        <begin position="435"/>
        <end position="486"/>
    </location>
</feature>
<evidence type="ECO:0000313" key="2">
    <source>
        <dbReference type="EMBL" id="OXA63538.1"/>
    </source>
</evidence>
<feature type="compositionally biased region" description="Pro residues" evidence="1">
    <location>
        <begin position="335"/>
        <end position="344"/>
    </location>
</feature>